<gene>
    <name evidence="15" type="ORF">CLV93_11263</name>
    <name evidence="14" type="ORF">JCM18694_25780</name>
</gene>
<dbReference type="EMBL" id="BLAU01000001">
    <property type="protein sequence ID" value="GET22332.1"/>
    <property type="molecule type" value="Genomic_DNA"/>
</dbReference>
<dbReference type="SMART" id="SM00831">
    <property type="entry name" value="Cation_ATPase_N"/>
    <property type="match status" value="1"/>
</dbReference>
<dbReference type="PROSITE" id="PS00154">
    <property type="entry name" value="ATPASE_E1_E2"/>
    <property type="match status" value="1"/>
</dbReference>
<dbReference type="InterPro" id="IPR018303">
    <property type="entry name" value="ATPase_P-typ_P_site"/>
</dbReference>
<dbReference type="SFLD" id="SFLDG00002">
    <property type="entry name" value="C1.7:_P-type_atpase_like"/>
    <property type="match status" value="1"/>
</dbReference>
<dbReference type="RefSeq" id="WP_106543529.1">
    <property type="nucleotide sequence ID" value="NZ_BLAU01000001.1"/>
</dbReference>
<dbReference type="InterPro" id="IPR004014">
    <property type="entry name" value="ATPase_P-typ_cation-transptr_N"/>
</dbReference>
<dbReference type="GO" id="GO:0046872">
    <property type="term" value="F:metal ion binding"/>
    <property type="evidence" value="ECO:0007669"/>
    <property type="project" value="UniProtKB-KW"/>
</dbReference>
<feature type="transmembrane region" description="Helical" evidence="12">
    <location>
        <begin position="233"/>
        <end position="254"/>
    </location>
</feature>
<dbReference type="SUPFAM" id="SSF81665">
    <property type="entry name" value="Calcium ATPase, transmembrane domain M"/>
    <property type="match status" value="1"/>
</dbReference>
<evidence type="ECO:0000313" key="14">
    <source>
        <dbReference type="EMBL" id="GET22332.1"/>
    </source>
</evidence>
<comment type="similarity">
    <text evidence="2">Belongs to the cation transport ATPase (P-type) (TC 3.A.3) family. Type IIIA subfamily.</text>
</comment>
<evidence type="ECO:0000259" key="13">
    <source>
        <dbReference type="SMART" id="SM00831"/>
    </source>
</evidence>
<dbReference type="SUPFAM" id="SSF81653">
    <property type="entry name" value="Calcium ATPase, transduction domain A"/>
    <property type="match status" value="1"/>
</dbReference>
<evidence type="ECO:0000313" key="15">
    <source>
        <dbReference type="EMBL" id="PSK80928.1"/>
    </source>
</evidence>
<keyword evidence="7" id="KW-0067">ATP-binding</keyword>
<dbReference type="SUPFAM" id="SSF56784">
    <property type="entry name" value="HAD-like"/>
    <property type="match status" value="1"/>
</dbReference>
<dbReference type="InterPro" id="IPR036412">
    <property type="entry name" value="HAD-like_sf"/>
</dbReference>
<dbReference type="Gene3D" id="3.40.1110.10">
    <property type="entry name" value="Calcium-transporting ATPase, cytoplasmic domain N"/>
    <property type="match status" value="1"/>
</dbReference>
<dbReference type="Pfam" id="PF00702">
    <property type="entry name" value="Hydrolase"/>
    <property type="match status" value="1"/>
</dbReference>
<evidence type="ECO:0000256" key="5">
    <source>
        <dbReference type="ARBA" id="ARBA00022723"/>
    </source>
</evidence>
<evidence type="ECO:0000256" key="6">
    <source>
        <dbReference type="ARBA" id="ARBA00022741"/>
    </source>
</evidence>
<dbReference type="NCBIfam" id="TIGR01494">
    <property type="entry name" value="ATPase_P-type"/>
    <property type="match status" value="2"/>
</dbReference>
<dbReference type="GO" id="GO:0120029">
    <property type="term" value="P:proton export across plasma membrane"/>
    <property type="evidence" value="ECO:0007669"/>
    <property type="project" value="InterPro"/>
</dbReference>
<dbReference type="SFLD" id="SFLDS00003">
    <property type="entry name" value="Haloacid_Dehalogenase"/>
    <property type="match status" value="1"/>
</dbReference>
<feature type="transmembrane region" description="Helical" evidence="12">
    <location>
        <begin position="647"/>
        <end position="667"/>
    </location>
</feature>
<name>A0A2P8C7I5_9BACT</name>
<dbReference type="InterPro" id="IPR023299">
    <property type="entry name" value="ATPase_P-typ_cyto_dom_N"/>
</dbReference>
<dbReference type="PRINTS" id="PR00120">
    <property type="entry name" value="HATPASE"/>
</dbReference>
<protein>
    <submittedName>
        <fullName evidence="15">H+-transporting ATPase</fullName>
    </submittedName>
    <submittedName>
        <fullName evidence="14">Plasma-membrane proton-efflux P-type ATPase</fullName>
    </submittedName>
</protein>
<organism evidence="15 16">
    <name type="scientific">Prolixibacter denitrificans</name>
    <dbReference type="NCBI Taxonomy" id="1541063"/>
    <lineage>
        <taxon>Bacteria</taxon>
        <taxon>Pseudomonadati</taxon>
        <taxon>Bacteroidota</taxon>
        <taxon>Bacteroidia</taxon>
        <taxon>Marinilabiliales</taxon>
        <taxon>Prolixibacteraceae</taxon>
        <taxon>Prolixibacter</taxon>
    </lineage>
</organism>
<feature type="transmembrane region" description="Helical" evidence="12">
    <location>
        <begin position="260"/>
        <end position="293"/>
    </location>
</feature>
<proteinExistence type="inferred from homology"/>
<feature type="transmembrane region" description="Helical" evidence="12">
    <location>
        <begin position="716"/>
        <end position="738"/>
    </location>
</feature>
<keyword evidence="4 12" id="KW-0812">Transmembrane</keyword>
<evidence type="ECO:0000313" key="17">
    <source>
        <dbReference type="Proteomes" id="UP000396862"/>
    </source>
</evidence>
<feature type="transmembrane region" description="Helical" evidence="12">
    <location>
        <begin position="783"/>
        <end position="805"/>
    </location>
</feature>
<feature type="transmembrane region" description="Helical" evidence="12">
    <location>
        <begin position="61"/>
        <end position="80"/>
    </location>
</feature>
<dbReference type="PRINTS" id="PR00119">
    <property type="entry name" value="CATATPASE"/>
</dbReference>
<evidence type="ECO:0000256" key="9">
    <source>
        <dbReference type="ARBA" id="ARBA00022967"/>
    </source>
</evidence>
<comment type="caution">
    <text evidence="15">The sequence shown here is derived from an EMBL/GenBank/DDBJ whole genome shotgun (WGS) entry which is preliminary data.</text>
</comment>
<keyword evidence="11 12" id="KW-0472">Membrane</keyword>
<keyword evidence="6" id="KW-0547">Nucleotide-binding</keyword>
<dbReference type="InterPro" id="IPR059000">
    <property type="entry name" value="ATPase_P-type_domA"/>
</dbReference>
<feature type="transmembrane region" description="Helical" evidence="12">
    <location>
        <begin position="86"/>
        <end position="102"/>
    </location>
</feature>
<dbReference type="OrthoDB" id="1521937at2"/>
<evidence type="ECO:0000256" key="3">
    <source>
        <dbReference type="ARBA" id="ARBA00022553"/>
    </source>
</evidence>
<keyword evidence="17" id="KW-1185">Reference proteome</keyword>
<dbReference type="FunFam" id="2.70.150.10:FF:000042">
    <property type="entry name" value="Plasma membrane ATPase"/>
    <property type="match status" value="1"/>
</dbReference>
<dbReference type="GO" id="GO:0016020">
    <property type="term" value="C:membrane"/>
    <property type="evidence" value="ECO:0007669"/>
    <property type="project" value="UniProtKB-SubCell"/>
</dbReference>
<dbReference type="InterPro" id="IPR008250">
    <property type="entry name" value="ATPase_P-typ_transduc_dom_A_sf"/>
</dbReference>
<accession>A0A2P8C7I5</accession>
<dbReference type="Proteomes" id="UP000240621">
    <property type="component" value="Unassembled WGS sequence"/>
</dbReference>
<dbReference type="InterPro" id="IPR023298">
    <property type="entry name" value="ATPase_P-typ_TM_dom_sf"/>
</dbReference>
<keyword evidence="5" id="KW-0479">Metal-binding</keyword>
<comment type="subcellular location">
    <subcellularLocation>
        <location evidence="1">Membrane</location>
        <topology evidence="1">Multi-pass membrane protein</topology>
    </subcellularLocation>
</comment>
<dbReference type="SUPFAM" id="SSF81660">
    <property type="entry name" value="Metal cation-transporting ATPase, ATP-binding domain N"/>
    <property type="match status" value="1"/>
</dbReference>
<evidence type="ECO:0000256" key="11">
    <source>
        <dbReference type="ARBA" id="ARBA00023136"/>
    </source>
</evidence>
<feature type="transmembrane region" description="Helical" evidence="12">
    <location>
        <begin position="620"/>
        <end position="641"/>
    </location>
</feature>
<dbReference type="GO" id="GO:0008553">
    <property type="term" value="F:P-type proton-exporting transporter activity"/>
    <property type="evidence" value="ECO:0007669"/>
    <property type="project" value="InterPro"/>
</dbReference>
<dbReference type="Gene3D" id="3.40.50.1000">
    <property type="entry name" value="HAD superfamily/HAD-like"/>
    <property type="match status" value="1"/>
</dbReference>
<evidence type="ECO:0000256" key="4">
    <source>
        <dbReference type="ARBA" id="ARBA00022692"/>
    </source>
</evidence>
<dbReference type="GO" id="GO:0016887">
    <property type="term" value="F:ATP hydrolysis activity"/>
    <property type="evidence" value="ECO:0007669"/>
    <property type="project" value="InterPro"/>
</dbReference>
<dbReference type="InterPro" id="IPR006534">
    <property type="entry name" value="P-type_ATPase_IIIA"/>
</dbReference>
<reference evidence="15 16" key="1">
    <citation type="submission" date="2018-03" db="EMBL/GenBank/DDBJ databases">
        <title>Genomic Encyclopedia of Archaeal and Bacterial Type Strains, Phase II (KMG-II): from individual species to whole genera.</title>
        <authorList>
            <person name="Goeker M."/>
        </authorList>
    </citation>
    <scope>NUCLEOTIDE SEQUENCE [LARGE SCALE GENOMIC DNA]</scope>
    <source>
        <strain evidence="15 16">DSM 27267</strain>
    </source>
</reference>
<dbReference type="InterPro" id="IPR023214">
    <property type="entry name" value="HAD_sf"/>
</dbReference>
<keyword evidence="8" id="KW-0460">Magnesium</keyword>
<evidence type="ECO:0000313" key="16">
    <source>
        <dbReference type="Proteomes" id="UP000240621"/>
    </source>
</evidence>
<dbReference type="PANTHER" id="PTHR42861">
    <property type="entry name" value="CALCIUM-TRANSPORTING ATPASE"/>
    <property type="match status" value="1"/>
</dbReference>
<dbReference type="Pfam" id="PF00122">
    <property type="entry name" value="E1-E2_ATPase"/>
    <property type="match status" value="1"/>
</dbReference>
<feature type="transmembrane region" description="Helical" evidence="12">
    <location>
        <begin position="750"/>
        <end position="771"/>
    </location>
</feature>
<dbReference type="CDD" id="cd02076">
    <property type="entry name" value="P-type_ATPase_H"/>
    <property type="match status" value="1"/>
</dbReference>
<evidence type="ECO:0000256" key="8">
    <source>
        <dbReference type="ARBA" id="ARBA00022842"/>
    </source>
</evidence>
<dbReference type="AlphaFoldDB" id="A0A2P8C7I5"/>
<evidence type="ECO:0000256" key="7">
    <source>
        <dbReference type="ARBA" id="ARBA00022840"/>
    </source>
</evidence>
<evidence type="ECO:0000256" key="2">
    <source>
        <dbReference type="ARBA" id="ARBA00008804"/>
    </source>
</evidence>
<evidence type="ECO:0000256" key="1">
    <source>
        <dbReference type="ARBA" id="ARBA00004141"/>
    </source>
</evidence>
<evidence type="ECO:0000256" key="12">
    <source>
        <dbReference type="SAM" id="Phobius"/>
    </source>
</evidence>
<dbReference type="Gene3D" id="2.70.150.10">
    <property type="entry name" value="Calcium-transporting ATPase, cytoplasmic transduction domain A"/>
    <property type="match status" value="1"/>
</dbReference>
<evidence type="ECO:0000256" key="10">
    <source>
        <dbReference type="ARBA" id="ARBA00022989"/>
    </source>
</evidence>
<dbReference type="Proteomes" id="UP000396862">
    <property type="component" value="Unassembled WGS sequence"/>
</dbReference>
<dbReference type="FunFam" id="3.40.50.1000:FF:000211">
    <property type="entry name" value="Plasma membrane ATPase"/>
    <property type="match status" value="1"/>
</dbReference>
<keyword evidence="9" id="KW-1278">Translocase</keyword>
<dbReference type="GO" id="GO:0005524">
    <property type="term" value="F:ATP binding"/>
    <property type="evidence" value="ECO:0007669"/>
    <property type="project" value="UniProtKB-KW"/>
</dbReference>
<sequence>MNGNNAVEPELNDLTIDELKEKLQTSEKGLSSEEASKRLSQYGLNSLNEHKQHPIVKFLKSFWGPIPWMIEIAAILSAVIHHWEDFWIISALLVLNAIVGFWQEHKADNAIELLKKKLALKSRVIRDGKWTELPAGQLVPGDLIRLRLGDVVPADVKLTKGDYLQLDESSLTGESLPVEKKASEMAYSGSVVKQGEMNGIVTATGMNTFFGKTAKLVQEAKTTSHFQRAVIKIGNYLIVFAFVLVSLIFIVSLFRGESMLHFIQFALVLMVAAIPAAMPAVLSVTMAVGASALARKEAIVSKLASIEEMAGMDILCSDKTGTITKNELTLADVVPFDQFEVNDVLTLATLASNEEDHDPIDTAIIDRTKAEEANQKRLNDIEIVDFKPFDPVIKHTEAKVKEGTSEYQVAKGAPQAILSLIDNPGKVKEQVDNQVEAFAEKGYRALGVARTDKKGHWQYAGMIPLYDPPREDSAETIKTAQEMGVEVKMVTGDHTAIAKETADLVGLKRNIKNTDAIMQPSERMALKEIEEANGFAQVFPEHKYHIVEILQHNDHIVGMTGDGVNDAPALKKADVGIAVAGATDAAKSAASIVLTKPGLSVIIDAIKESRKIFQRMNNYSIYRIAETIRVLLFITLSIIAFNFYPVTALMIVLLALLNDAPIMTIAVDNVKYSRTPDKWNMRTTLGIATFLGVVGVFFTFALFFVGKEMLHLSDAVLQPFIYLKLSVAGQLTVFMARTKGHFWSVKPSKALMIAFISTQIVATLITVNGFLMPAMGWKLAALIWGWALFELVVTDALKVWMLKVLDHSDVRFRNYKHWGRHSVRG</sequence>
<dbReference type="SFLD" id="SFLDF00027">
    <property type="entry name" value="p-type_atpase"/>
    <property type="match status" value="1"/>
</dbReference>
<dbReference type="Gene3D" id="1.20.1110.10">
    <property type="entry name" value="Calcium-transporting ATPase, transmembrane domain"/>
    <property type="match status" value="1"/>
</dbReference>
<dbReference type="Pfam" id="PF00690">
    <property type="entry name" value="Cation_ATPase_N"/>
    <property type="match status" value="1"/>
</dbReference>
<dbReference type="NCBIfam" id="TIGR01647">
    <property type="entry name" value="ATPase-IIIA_H"/>
    <property type="match status" value="1"/>
</dbReference>
<dbReference type="InterPro" id="IPR044492">
    <property type="entry name" value="P_typ_ATPase_HD_dom"/>
</dbReference>
<reference evidence="14 17" key="2">
    <citation type="submission" date="2019-10" db="EMBL/GenBank/DDBJ databases">
        <title>Prolixibacter strains distinguished by the presence of nitrate reductase genes were adept at nitrate-dependent anaerobic corrosion of metallic iron and carbon steel.</title>
        <authorList>
            <person name="Iino T."/>
            <person name="Shono N."/>
            <person name="Ito K."/>
            <person name="Nakamura R."/>
            <person name="Sueoka K."/>
            <person name="Harayama S."/>
            <person name="Ohkuma M."/>
        </authorList>
    </citation>
    <scope>NUCLEOTIDE SEQUENCE [LARGE SCALE GENOMIC DNA]</scope>
    <source>
        <strain evidence="14 17">MIC1-1</strain>
    </source>
</reference>
<dbReference type="FunFam" id="3.40.1110.10:FF:000005">
    <property type="entry name" value="Plasma membrane ATPase"/>
    <property type="match status" value="1"/>
</dbReference>
<keyword evidence="3" id="KW-0597">Phosphoprotein</keyword>
<feature type="transmembrane region" description="Helical" evidence="12">
    <location>
        <begin position="679"/>
        <end position="704"/>
    </location>
</feature>
<keyword evidence="10 12" id="KW-1133">Transmembrane helix</keyword>
<feature type="domain" description="Cation-transporting P-type ATPase N-terminal" evidence="13">
    <location>
        <begin position="10"/>
        <end position="82"/>
    </location>
</feature>
<dbReference type="EMBL" id="PYGC01000012">
    <property type="protein sequence ID" value="PSK80928.1"/>
    <property type="molecule type" value="Genomic_DNA"/>
</dbReference>
<dbReference type="InterPro" id="IPR001757">
    <property type="entry name" value="P_typ_ATPase"/>
</dbReference>